<protein>
    <recommendedName>
        <fullName evidence="1">Transposase IS30-like HTH domain-containing protein</fullName>
    </recommendedName>
</protein>
<name>A0A0R2MPZ5_9LACO</name>
<dbReference type="GO" id="GO:0032196">
    <property type="term" value="P:transposition"/>
    <property type="evidence" value="ECO:0007669"/>
    <property type="project" value="TreeGrafter"/>
</dbReference>
<comment type="caution">
    <text evidence="2">The sequence shown here is derived from an EMBL/GenBank/DDBJ whole genome shotgun (WGS) entry which is preliminary data.</text>
</comment>
<dbReference type="PANTHER" id="PTHR10948">
    <property type="entry name" value="TRANSPOSASE"/>
    <property type="match status" value="1"/>
</dbReference>
<dbReference type="EMBL" id="JQCL01000038">
    <property type="protein sequence ID" value="KRO13757.1"/>
    <property type="molecule type" value="Genomic_DNA"/>
</dbReference>
<evidence type="ECO:0000313" key="3">
    <source>
        <dbReference type="Proteomes" id="UP000051783"/>
    </source>
</evidence>
<organism evidence="2 3">
    <name type="scientific">Lactiplantibacillus xiangfangensis</name>
    <dbReference type="NCBI Taxonomy" id="942150"/>
    <lineage>
        <taxon>Bacteria</taxon>
        <taxon>Bacillati</taxon>
        <taxon>Bacillota</taxon>
        <taxon>Bacilli</taxon>
        <taxon>Lactobacillales</taxon>
        <taxon>Lactobacillaceae</taxon>
        <taxon>Lactiplantibacillus</taxon>
    </lineage>
</organism>
<gene>
    <name evidence="2" type="ORF">IV64_GL002034</name>
</gene>
<dbReference type="STRING" id="942150.IV64_GL002034"/>
<evidence type="ECO:0000313" key="2">
    <source>
        <dbReference type="EMBL" id="KRO13757.1"/>
    </source>
</evidence>
<dbReference type="SUPFAM" id="SSF46689">
    <property type="entry name" value="Homeodomain-like"/>
    <property type="match status" value="1"/>
</dbReference>
<dbReference type="InterPro" id="IPR009057">
    <property type="entry name" value="Homeodomain-like_sf"/>
</dbReference>
<accession>A0A0R2MPZ5</accession>
<proteinExistence type="predicted"/>
<dbReference type="AlphaFoldDB" id="A0A0R2MPZ5"/>
<dbReference type="GO" id="GO:0004803">
    <property type="term" value="F:transposase activity"/>
    <property type="evidence" value="ECO:0007669"/>
    <property type="project" value="TreeGrafter"/>
</dbReference>
<dbReference type="InterPro" id="IPR025246">
    <property type="entry name" value="IS30-like_HTH"/>
</dbReference>
<reference evidence="2 3" key="1">
    <citation type="journal article" date="2015" name="Genome Announc.">
        <title>Expanding the biotechnology potential of lactobacilli through comparative genomics of 213 strains and associated genera.</title>
        <authorList>
            <person name="Sun Z."/>
            <person name="Harris H.M."/>
            <person name="McCann A."/>
            <person name="Guo C."/>
            <person name="Argimon S."/>
            <person name="Zhang W."/>
            <person name="Yang X."/>
            <person name="Jeffery I.B."/>
            <person name="Cooney J.C."/>
            <person name="Kagawa T.F."/>
            <person name="Liu W."/>
            <person name="Song Y."/>
            <person name="Salvetti E."/>
            <person name="Wrobel A."/>
            <person name="Rasinkangas P."/>
            <person name="Parkhill J."/>
            <person name="Rea M.C."/>
            <person name="O'Sullivan O."/>
            <person name="Ritari J."/>
            <person name="Douillard F.P."/>
            <person name="Paul Ross R."/>
            <person name="Yang R."/>
            <person name="Briner A.E."/>
            <person name="Felis G.E."/>
            <person name="de Vos W.M."/>
            <person name="Barrangou R."/>
            <person name="Klaenhammer T.R."/>
            <person name="Caufield P.W."/>
            <person name="Cui Y."/>
            <person name="Zhang H."/>
            <person name="O'Toole P.W."/>
        </authorList>
    </citation>
    <scope>NUCLEOTIDE SEQUENCE [LARGE SCALE GENOMIC DNA]</scope>
    <source>
        <strain evidence="2 3">LMG 26013</strain>
    </source>
</reference>
<dbReference type="PANTHER" id="PTHR10948:SF23">
    <property type="entry name" value="TRANSPOSASE INSI FOR INSERTION SEQUENCE ELEMENT IS30A-RELATED"/>
    <property type="match status" value="1"/>
</dbReference>
<evidence type="ECO:0000259" key="1">
    <source>
        <dbReference type="Pfam" id="PF13936"/>
    </source>
</evidence>
<keyword evidence="3" id="KW-1185">Reference proteome</keyword>
<sequence>MTNIKRTISKAYQQLSNFDRVRIETLLNQGFSQARIARELNRSRSTISREITRGSVLQRIPGHKVALIYFADTAAYLHAQRRERCRPKTMLEKNPEFYAA</sequence>
<dbReference type="GO" id="GO:0005829">
    <property type="term" value="C:cytosol"/>
    <property type="evidence" value="ECO:0007669"/>
    <property type="project" value="TreeGrafter"/>
</dbReference>
<dbReference type="Gene3D" id="1.10.10.60">
    <property type="entry name" value="Homeodomain-like"/>
    <property type="match status" value="1"/>
</dbReference>
<dbReference type="Proteomes" id="UP000051783">
    <property type="component" value="Unassembled WGS sequence"/>
</dbReference>
<dbReference type="Pfam" id="PF13936">
    <property type="entry name" value="HTH_38"/>
    <property type="match status" value="1"/>
</dbReference>
<feature type="domain" description="Transposase IS30-like HTH" evidence="1">
    <location>
        <begin position="12"/>
        <end position="54"/>
    </location>
</feature>
<dbReference type="InterPro" id="IPR051917">
    <property type="entry name" value="Transposase-Integrase"/>
</dbReference>
<dbReference type="PATRIC" id="fig|942150.3.peg.2117"/>